<name>A0A9D1K0P2_9FIRM</name>
<evidence type="ECO:0000259" key="4">
    <source>
        <dbReference type="PROSITE" id="PS01124"/>
    </source>
</evidence>
<dbReference type="GO" id="GO:0043565">
    <property type="term" value="F:sequence-specific DNA binding"/>
    <property type="evidence" value="ECO:0007669"/>
    <property type="project" value="InterPro"/>
</dbReference>
<dbReference type="InterPro" id="IPR018062">
    <property type="entry name" value="HTH_AraC-typ_CS"/>
</dbReference>
<dbReference type="GO" id="GO:0003700">
    <property type="term" value="F:DNA-binding transcription factor activity"/>
    <property type="evidence" value="ECO:0007669"/>
    <property type="project" value="InterPro"/>
</dbReference>
<dbReference type="Pfam" id="PF12833">
    <property type="entry name" value="HTH_18"/>
    <property type="match status" value="1"/>
</dbReference>
<dbReference type="EMBL" id="DVJM01000013">
    <property type="protein sequence ID" value="HIS77859.1"/>
    <property type="molecule type" value="Genomic_DNA"/>
</dbReference>
<keyword evidence="2" id="KW-0238">DNA-binding</keyword>
<dbReference type="PROSITE" id="PS01124">
    <property type="entry name" value="HTH_ARAC_FAMILY_2"/>
    <property type="match status" value="1"/>
</dbReference>
<dbReference type="Gene3D" id="1.10.10.60">
    <property type="entry name" value="Homeodomain-like"/>
    <property type="match status" value="2"/>
</dbReference>
<evidence type="ECO:0000313" key="6">
    <source>
        <dbReference type="Proteomes" id="UP000824141"/>
    </source>
</evidence>
<dbReference type="SUPFAM" id="SSF46689">
    <property type="entry name" value="Homeodomain-like"/>
    <property type="match status" value="2"/>
</dbReference>
<dbReference type="Proteomes" id="UP000824141">
    <property type="component" value="Unassembled WGS sequence"/>
</dbReference>
<comment type="caution">
    <text evidence="5">The sequence shown here is derived from an EMBL/GenBank/DDBJ whole genome shotgun (WGS) entry which is preliminary data.</text>
</comment>
<dbReference type="AlphaFoldDB" id="A0A9D1K0P2"/>
<organism evidence="5 6">
    <name type="scientific">Candidatus Caccousia stercoris</name>
    <dbReference type="NCBI Taxonomy" id="2840723"/>
    <lineage>
        <taxon>Bacteria</taxon>
        <taxon>Bacillati</taxon>
        <taxon>Bacillota</taxon>
        <taxon>Clostridia</taxon>
        <taxon>Eubacteriales</taxon>
        <taxon>Oscillospiraceae</taxon>
        <taxon>Oscillospiraceae incertae sedis</taxon>
        <taxon>Candidatus Caccousia</taxon>
    </lineage>
</organism>
<protein>
    <submittedName>
        <fullName evidence="5">Helix-turn-helix transcriptional regulator</fullName>
    </submittedName>
</protein>
<evidence type="ECO:0000256" key="1">
    <source>
        <dbReference type="ARBA" id="ARBA00023015"/>
    </source>
</evidence>
<feature type="domain" description="HTH araC/xylS-type" evidence="4">
    <location>
        <begin position="121"/>
        <end position="218"/>
    </location>
</feature>
<dbReference type="SMART" id="SM00342">
    <property type="entry name" value="HTH_ARAC"/>
    <property type="match status" value="1"/>
</dbReference>
<dbReference type="InterPro" id="IPR020449">
    <property type="entry name" value="Tscrpt_reg_AraC-type_HTH"/>
</dbReference>
<keyword evidence="1" id="KW-0805">Transcription regulation</keyword>
<dbReference type="PANTHER" id="PTHR43280">
    <property type="entry name" value="ARAC-FAMILY TRANSCRIPTIONAL REGULATOR"/>
    <property type="match status" value="1"/>
</dbReference>
<dbReference type="InterPro" id="IPR009057">
    <property type="entry name" value="Homeodomain-like_sf"/>
</dbReference>
<sequence length="222" mass="24848">MRENASLWGTAVSPEIPAGRWRELLLDGRTQELCWECAAQARRLAGKEDREGFYHDFSQMLYTLLERCGVAAHCLLAEMKKEGAPPEPCADAESLEKWISGAVRACRTCLTGARREESAVGTVCRYIEEHLPDHLSRDELASVAYLSPDRLSHLFTEKMGVSLTAYIAGARIRRAKELLQGCMSVRDVALASGFQNISYFSRQFKQSTGMTPQEYRKGGLRP</sequence>
<gene>
    <name evidence="5" type="ORF">IAD03_00670</name>
</gene>
<dbReference type="PRINTS" id="PR00032">
    <property type="entry name" value="HTHARAC"/>
</dbReference>
<evidence type="ECO:0000313" key="5">
    <source>
        <dbReference type="EMBL" id="HIS77859.1"/>
    </source>
</evidence>
<dbReference type="PROSITE" id="PS00041">
    <property type="entry name" value="HTH_ARAC_FAMILY_1"/>
    <property type="match status" value="1"/>
</dbReference>
<reference evidence="5" key="2">
    <citation type="journal article" date="2021" name="PeerJ">
        <title>Extensive microbial diversity within the chicken gut microbiome revealed by metagenomics and culture.</title>
        <authorList>
            <person name="Gilroy R."/>
            <person name="Ravi A."/>
            <person name="Getino M."/>
            <person name="Pursley I."/>
            <person name="Horton D.L."/>
            <person name="Alikhan N.F."/>
            <person name="Baker D."/>
            <person name="Gharbi K."/>
            <person name="Hall N."/>
            <person name="Watson M."/>
            <person name="Adriaenssens E.M."/>
            <person name="Foster-Nyarko E."/>
            <person name="Jarju S."/>
            <person name="Secka A."/>
            <person name="Antonio M."/>
            <person name="Oren A."/>
            <person name="Chaudhuri R.R."/>
            <person name="La Ragione R."/>
            <person name="Hildebrand F."/>
            <person name="Pallen M.J."/>
        </authorList>
    </citation>
    <scope>NUCLEOTIDE SEQUENCE</scope>
    <source>
        <strain evidence="5">6086</strain>
    </source>
</reference>
<evidence type="ECO:0000256" key="3">
    <source>
        <dbReference type="ARBA" id="ARBA00023163"/>
    </source>
</evidence>
<proteinExistence type="predicted"/>
<keyword evidence="3" id="KW-0804">Transcription</keyword>
<dbReference type="PANTHER" id="PTHR43280:SF2">
    <property type="entry name" value="HTH-TYPE TRANSCRIPTIONAL REGULATOR EXSA"/>
    <property type="match status" value="1"/>
</dbReference>
<dbReference type="InterPro" id="IPR018060">
    <property type="entry name" value="HTH_AraC"/>
</dbReference>
<evidence type="ECO:0000256" key="2">
    <source>
        <dbReference type="ARBA" id="ARBA00023125"/>
    </source>
</evidence>
<reference evidence="5" key="1">
    <citation type="submission" date="2020-10" db="EMBL/GenBank/DDBJ databases">
        <authorList>
            <person name="Gilroy R."/>
        </authorList>
    </citation>
    <scope>NUCLEOTIDE SEQUENCE</scope>
    <source>
        <strain evidence="5">6086</strain>
    </source>
</reference>
<accession>A0A9D1K0P2</accession>